<evidence type="ECO:0000256" key="1">
    <source>
        <dbReference type="ARBA" id="ARBA00004651"/>
    </source>
</evidence>
<feature type="transmembrane region" description="Helical" evidence="6">
    <location>
        <begin position="365"/>
        <end position="391"/>
    </location>
</feature>
<feature type="transmembrane region" description="Helical" evidence="6">
    <location>
        <begin position="438"/>
        <end position="464"/>
    </location>
</feature>
<evidence type="ECO:0000256" key="6">
    <source>
        <dbReference type="SAM" id="Phobius"/>
    </source>
</evidence>
<dbReference type="EMBL" id="BAABJQ010000005">
    <property type="protein sequence ID" value="GAA5183325.1"/>
    <property type="molecule type" value="Genomic_DNA"/>
</dbReference>
<feature type="transmembrane region" description="Helical" evidence="6">
    <location>
        <begin position="324"/>
        <end position="345"/>
    </location>
</feature>
<feature type="transmembrane region" description="Helical" evidence="6">
    <location>
        <begin position="887"/>
        <end position="908"/>
    </location>
</feature>
<dbReference type="PANTHER" id="PTHR30287">
    <property type="entry name" value="MEMBRANE COMPONENT OF PREDICTED ABC SUPERFAMILY METABOLITE UPTAKE TRANSPORTER"/>
    <property type="match status" value="1"/>
</dbReference>
<feature type="transmembrane region" description="Helical" evidence="6">
    <location>
        <begin position="485"/>
        <end position="508"/>
    </location>
</feature>
<feature type="transmembrane region" description="Helical" evidence="6">
    <location>
        <begin position="841"/>
        <end position="867"/>
    </location>
</feature>
<sequence>MAMRIARREALRAKGRTALIVAMIGLPVLALAFVATVYDMQRLTPQDRVTRLMGSADGIVYRAQRQSGPDGKPLPVVEFEIEAADPVMGGYADDTPHEAATILPYLPAGSSATGVWQTTVKMRTAHGFGKLPAYGIDAGNPITRGLTRLVSGRMPRTAGEVAVSPSALTRLGTRVGGTVATATGTRFTVVGLVEVSGQLSETLVFHPSAPIGDADGYWLVKQPGPMTWPQIQGLNRGGFVAQSRAMMLHPPKGLPGDSAPGAVGGLSEFSLGVVVAGLGLLEVVLLAGPAFAVGARRRQRQLALLGANGGTPAAMRRVVLADGVVSGVVAGVVGTGLGLALAYGLRGQLETRVFDQRFPGYRVDAWWLVGIAAIAVVTGLLGALVPAFTAGRQDIVLTLAGRRGTHRSRPRWVLFGVALVVLGGLAAIAGAYRQHPSVAVGGLCVAELGIVLCTPAIVGQVARLGRFLPLSPRIALRDISRRRTAASPAISAVMAAVAGSVVLTVYLAGDNHDPARFVLSAPAGTVVVPTSGTDNHGNREAPAGGAATKIDESLRDVFPGVTPVAVTTISCVGVQSLCSVYAELPLDRRCPYIPGPELSADQIRRARADPRCSNDGAGTGYFSDGGEVVTEDPTVVAALTGLRGAALDKAVSTLRGGGVLVSDPSYVEHGRALLSLGDLTATDDGQTPSLPGQVPGLPPGDVAISVPAYVVSSGAAQPILSPAVLSASTLGPSFARTIEASTRVRVGEVIARPTTAPTAARMDVLEARLGSITDGAIVEHIPVERQSPVPLILAISAGLVALGAAAIATGLAASESRAELMTMAAVGAAPRVRRLLSLAQAGTIAGLGALLGVVAGFGAAAAVLTGLNQQYLRQWPGPDLVPIHVPWTNFLVSLVVVPVVAMLGAGLLTRSRLPSERRAT</sequence>
<dbReference type="PANTHER" id="PTHR30287:SF2">
    <property type="entry name" value="BLL1001 PROTEIN"/>
    <property type="match status" value="1"/>
</dbReference>
<comment type="subcellular location">
    <subcellularLocation>
        <location evidence="1">Cell membrane</location>
        <topology evidence="1">Multi-pass membrane protein</topology>
    </subcellularLocation>
</comment>
<keyword evidence="5 6" id="KW-0472">Membrane</keyword>
<dbReference type="Proteomes" id="UP001501570">
    <property type="component" value="Unassembled WGS sequence"/>
</dbReference>
<reference evidence="9" key="1">
    <citation type="journal article" date="2019" name="Int. J. Syst. Evol. Microbiol.">
        <title>The Global Catalogue of Microorganisms (GCM) 10K type strain sequencing project: providing services to taxonomists for standard genome sequencing and annotation.</title>
        <authorList>
            <consortium name="The Broad Institute Genomics Platform"/>
            <consortium name="The Broad Institute Genome Sequencing Center for Infectious Disease"/>
            <person name="Wu L."/>
            <person name="Ma J."/>
        </authorList>
    </citation>
    <scope>NUCLEOTIDE SEQUENCE [LARGE SCALE GENOMIC DNA]</scope>
    <source>
        <strain evidence="9">JCM 18304</strain>
    </source>
</reference>
<feature type="domain" description="ABC3 transporter permease C-terminal" evidence="7">
    <location>
        <begin position="274"/>
        <end position="393"/>
    </location>
</feature>
<feature type="transmembrane region" description="Helical" evidence="6">
    <location>
        <begin position="791"/>
        <end position="813"/>
    </location>
</feature>
<protein>
    <recommendedName>
        <fullName evidence="7">ABC3 transporter permease C-terminal domain-containing protein</fullName>
    </recommendedName>
</protein>
<dbReference type="Pfam" id="PF02687">
    <property type="entry name" value="FtsX"/>
    <property type="match status" value="2"/>
</dbReference>
<keyword evidence="4 6" id="KW-1133">Transmembrane helix</keyword>
<evidence type="ECO:0000313" key="9">
    <source>
        <dbReference type="Proteomes" id="UP001501570"/>
    </source>
</evidence>
<keyword evidence="9" id="KW-1185">Reference proteome</keyword>
<keyword evidence="3 6" id="KW-0812">Transmembrane</keyword>
<feature type="domain" description="ABC3 transporter permease C-terminal" evidence="7">
    <location>
        <begin position="792"/>
        <end position="910"/>
    </location>
</feature>
<evidence type="ECO:0000256" key="2">
    <source>
        <dbReference type="ARBA" id="ARBA00022475"/>
    </source>
</evidence>
<dbReference type="InterPro" id="IPR003838">
    <property type="entry name" value="ABC3_permease_C"/>
</dbReference>
<accession>A0ABP9RPC8</accession>
<gene>
    <name evidence="8" type="ORF">GCM10023322_22340</name>
</gene>
<organism evidence="8 9">
    <name type="scientific">Rugosimonospora acidiphila</name>
    <dbReference type="NCBI Taxonomy" id="556531"/>
    <lineage>
        <taxon>Bacteria</taxon>
        <taxon>Bacillati</taxon>
        <taxon>Actinomycetota</taxon>
        <taxon>Actinomycetes</taxon>
        <taxon>Micromonosporales</taxon>
        <taxon>Micromonosporaceae</taxon>
        <taxon>Rugosimonospora</taxon>
    </lineage>
</organism>
<proteinExistence type="predicted"/>
<feature type="transmembrane region" description="Helical" evidence="6">
    <location>
        <begin position="412"/>
        <end position="432"/>
    </location>
</feature>
<feature type="transmembrane region" description="Helical" evidence="6">
    <location>
        <begin position="269"/>
        <end position="293"/>
    </location>
</feature>
<evidence type="ECO:0000313" key="8">
    <source>
        <dbReference type="EMBL" id="GAA5183325.1"/>
    </source>
</evidence>
<evidence type="ECO:0000259" key="7">
    <source>
        <dbReference type="Pfam" id="PF02687"/>
    </source>
</evidence>
<dbReference type="InterPro" id="IPR038766">
    <property type="entry name" value="Membrane_comp_ABC_pdt"/>
</dbReference>
<keyword evidence="2" id="KW-1003">Cell membrane</keyword>
<evidence type="ECO:0000256" key="4">
    <source>
        <dbReference type="ARBA" id="ARBA00022989"/>
    </source>
</evidence>
<evidence type="ECO:0000256" key="5">
    <source>
        <dbReference type="ARBA" id="ARBA00023136"/>
    </source>
</evidence>
<name>A0ABP9RPC8_9ACTN</name>
<evidence type="ECO:0000256" key="3">
    <source>
        <dbReference type="ARBA" id="ARBA00022692"/>
    </source>
</evidence>
<comment type="caution">
    <text evidence="8">The sequence shown here is derived from an EMBL/GenBank/DDBJ whole genome shotgun (WGS) entry which is preliminary data.</text>
</comment>